<dbReference type="Proteomes" id="UP000783686">
    <property type="component" value="Unassembled WGS sequence"/>
</dbReference>
<dbReference type="PANTHER" id="PTHR16199">
    <property type="entry name" value="CONDENSIN-2 COMPLEX SUBUNIT G2"/>
    <property type="match status" value="1"/>
</dbReference>
<evidence type="ECO:0000313" key="2">
    <source>
        <dbReference type="EMBL" id="CAD5218695.1"/>
    </source>
</evidence>
<name>A0A811KTP7_9BILA</name>
<sequence>MGWRPKDIATKLEKKEELDIEEARRLFYDFELLNNKNGFKLCVYLVLYRISAEEIWSKICDLALKGKLNKKYAEVLGQLLLVYYVKSPEFETERTSKGHKPEWKERIGTEVFKPLMESCILSKKRSVAEVFRLVFGALLKERRSDLNVRLFNISKGIVWKHIDSPNDNIRLGAYFVQQSLFPPTSEDQGEQDKYMGRHLRAFANALEDLSLPIRLMSIENVMEKFCFWFDEVPNEFRKELRRVLVTLVTDVNAKTRSSVFKAFRFFSAQISISAKNWAKDFLKAYVKDGIDDVDDSVRLAVFKLLNVLKNDSEFDIYYLIDLSAILNRLDFEENEDIEVKIAELLFEKWFGAVSYVQKFLNISQLCKINWNATLDLHRIIIGEEIMSNEKSLSYICGLSELLPPILNKACGENVALDSDLGREFSSQSSDKRLSVLKDVMDCLIVGYTLLQPELQQICGTQQSDLEVIVIQRRFTECIQIIMEKLSDDDGLMDTAMTLATMSPKTVNCLPKFKLDTERQIRSGKLDEKRLQVFAMSDMQKVVSFLLEGLDQCKTSSQKFLASSPAPTKKPRLSSVFMNEDTIIDALNCLISTPITKDYLLTEYEVSIGQITALLYEIRENYMYALRPKRTKFNQYNYIVKVIDLLTVFLIFKYVGNEEQQLEQTPKKNGSIKRDKAPISRRRSSLKSTPKSVRKRKLSDEMSFESTQKIDPLIKEVDLYKFHFQMCPNAIMKKPEISGAICRSIGLIAKAFVHRKDVLKDAQVLMDIFVEYKETHPQTAFPESDYSECCKSIDHALQFATEPVLIDSANVTPITSRSYRSLSSNSYSPEL</sequence>
<keyword evidence="3" id="KW-1185">Reference proteome</keyword>
<comment type="caution">
    <text evidence="2">The sequence shown here is derived from an EMBL/GenBank/DDBJ whole genome shotgun (WGS) entry which is preliminary data.</text>
</comment>
<dbReference type="AlphaFoldDB" id="A0A811KTP7"/>
<reference evidence="2" key="1">
    <citation type="submission" date="2020-09" db="EMBL/GenBank/DDBJ databases">
        <authorList>
            <person name="Kikuchi T."/>
        </authorList>
    </citation>
    <scope>NUCLEOTIDE SEQUENCE</scope>
    <source>
        <strain evidence="2">SH1</strain>
    </source>
</reference>
<dbReference type="SUPFAM" id="SSF48371">
    <property type="entry name" value="ARM repeat"/>
    <property type="match status" value="1"/>
</dbReference>
<feature type="region of interest" description="Disordered" evidence="1">
    <location>
        <begin position="662"/>
        <end position="698"/>
    </location>
</feature>
<dbReference type="GO" id="GO:0005634">
    <property type="term" value="C:nucleus"/>
    <property type="evidence" value="ECO:0007669"/>
    <property type="project" value="InterPro"/>
</dbReference>
<dbReference type="GO" id="GO:0000796">
    <property type="term" value="C:condensin complex"/>
    <property type="evidence" value="ECO:0007669"/>
    <property type="project" value="TreeGrafter"/>
</dbReference>
<protein>
    <submittedName>
        <fullName evidence="2">Uncharacterized protein</fullName>
    </submittedName>
</protein>
<dbReference type="PANTHER" id="PTHR16199:SF4">
    <property type="entry name" value="CONDENSIN-2 COMPLEX SUBUNIT G2"/>
    <property type="match status" value="1"/>
</dbReference>
<gene>
    <name evidence="2" type="ORF">BOKJ2_LOCUS7905</name>
</gene>
<dbReference type="Pfam" id="PF12422">
    <property type="entry name" value="Condensin2nSMC"/>
    <property type="match status" value="1"/>
</dbReference>
<proteinExistence type="predicted"/>
<evidence type="ECO:0000256" key="1">
    <source>
        <dbReference type="SAM" id="MobiDB-lite"/>
    </source>
</evidence>
<dbReference type="Proteomes" id="UP000614601">
    <property type="component" value="Unassembled WGS sequence"/>
</dbReference>
<dbReference type="EMBL" id="CAJFDH010000004">
    <property type="protein sequence ID" value="CAD5218695.1"/>
    <property type="molecule type" value="Genomic_DNA"/>
</dbReference>
<accession>A0A811KTP7</accession>
<dbReference type="GO" id="GO:0000070">
    <property type="term" value="P:mitotic sister chromatid segregation"/>
    <property type="evidence" value="ECO:0007669"/>
    <property type="project" value="TreeGrafter"/>
</dbReference>
<dbReference type="Gene3D" id="1.25.10.10">
    <property type="entry name" value="Leucine-rich Repeat Variant"/>
    <property type="match status" value="1"/>
</dbReference>
<dbReference type="EMBL" id="CAJFCW020000004">
    <property type="protein sequence ID" value="CAG9111363.1"/>
    <property type="molecule type" value="Genomic_DNA"/>
</dbReference>
<evidence type="ECO:0000313" key="3">
    <source>
        <dbReference type="Proteomes" id="UP000614601"/>
    </source>
</evidence>
<dbReference type="InterPro" id="IPR011989">
    <property type="entry name" value="ARM-like"/>
</dbReference>
<dbReference type="InterPro" id="IPR016024">
    <property type="entry name" value="ARM-type_fold"/>
</dbReference>
<dbReference type="InterPro" id="IPR024741">
    <property type="entry name" value="Condensin2_G2"/>
</dbReference>
<organism evidence="2 3">
    <name type="scientific">Bursaphelenchus okinawaensis</name>
    <dbReference type="NCBI Taxonomy" id="465554"/>
    <lineage>
        <taxon>Eukaryota</taxon>
        <taxon>Metazoa</taxon>
        <taxon>Ecdysozoa</taxon>
        <taxon>Nematoda</taxon>
        <taxon>Chromadorea</taxon>
        <taxon>Rhabditida</taxon>
        <taxon>Tylenchina</taxon>
        <taxon>Tylenchomorpha</taxon>
        <taxon>Aphelenchoidea</taxon>
        <taxon>Aphelenchoididae</taxon>
        <taxon>Bursaphelenchus</taxon>
    </lineage>
</organism>
<dbReference type="OrthoDB" id="10062843at2759"/>